<proteinExistence type="predicted"/>
<accession>A0ABP9WM19</accession>
<keyword evidence="3" id="KW-1185">Reference proteome</keyword>
<evidence type="ECO:0000313" key="3">
    <source>
        <dbReference type="Proteomes" id="UP001408594"/>
    </source>
</evidence>
<sequence>MITVAVVGVGPELVLLKIGELVSIFIAIGISGVVVAETMLCLISLRHAITVLVEAVATVQRRNIHAVDHTVAIGIHHRRIGAGEVFLQVTEAVAVTVPLAIGWIGN</sequence>
<keyword evidence="1" id="KW-0472">Membrane</keyword>
<dbReference type="EMBL" id="BAABRT010000005">
    <property type="protein sequence ID" value="GAA5524255.1"/>
    <property type="molecule type" value="Genomic_DNA"/>
</dbReference>
<comment type="caution">
    <text evidence="2">The sequence shown here is derived from an EMBL/GenBank/DDBJ whole genome shotgun (WGS) entry which is preliminary data.</text>
</comment>
<name>A0ABP9WM19_9GAMM</name>
<evidence type="ECO:0000313" key="2">
    <source>
        <dbReference type="EMBL" id="GAA5524255.1"/>
    </source>
</evidence>
<dbReference type="Proteomes" id="UP001408594">
    <property type="component" value="Unassembled WGS sequence"/>
</dbReference>
<keyword evidence="1" id="KW-0812">Transmembrane</keyword>
<gene>
    <name evidence="2" type="ORF">Maes01_00809</name>
</gene>
<organism evidence="2 3">
    <name type="scientific">Microbulbifer aestuariivivens</name>
    <dbReference type="NCBI Taxonomy" id="1908308"/>
    <lineage>
        <taxon>Bacteria</taxon>
        <taxon>Pseudomonadati</taxon>
        <taxon>Pseudomonadota</taxon>
        <taxon>Gammaproteobacteria</taxon>
        <taxon>Cellvibrionales</taxon>
        <taxon>Microbulbiferaceae</taxon>
        <taxon>Microbulbifer</taxon>
    </lineage>
</organism>
<feature type="transmembrane region" description="Helical" evidence="1">
    <location>
        <begin position="21"/>
        <end position="43"/>
    </location>
</feature>
<reference evidence="2 3" key="1">
    <citation type="submission" date="2024-02" db="EMBL/GenBank/DDBJ databases">
        <title>Microbulbifer aestuariivivens NBRC 112533.</title>
        <authorList>
            <person name="Ichikawa N."/>
            <person name="Katano-Makiyama Y."/>
            <person name="Hidaka K."/>
        </authorList>
    </citation>
    <scope>NUCLEOTIDE SEQUENCE [LARGE SCALE GENOMIC DNA]</scope>
    <source>
        <strain evidence="2 3">NBRC 112533</strain>
    </source>
</reference>
<keyword evidence="1" id="KW-1133">Transmembrane helix</keyword>
<protein>
    <submittedName>
        <fullName evidence="2">Uncharacterized protein</fullName>
    </submittedName>
</protein>
<evidence type="ECO:0000256" key="1">
    <source>
        <dbReference type="SAM" id="Phobius"/>
    </source>
</evidence>